<reference evidence="2 3" key="1">
    <citation type="submission" date="2016-03" db="EMBL/GenBank/DDBJ databases">
        <title>Choanephora cucurbitarum.</title>
        <authorList>
            <person name="Min B."/>
            <person name="Park H."/>
            <person name="Park J.-H."/>
            <person name="Shin H.-D."/>
            <person name="Choi I.-G."/>
        </authorList>
    </citation>
    <scope>NUCLEOTIDE SEQUENCE [LARGE SCALE GENOMIC DNA]</scope>
    <source>
        <strain evidence="2 3">KUS-F28377</strain>
    </source>
</reference>
<feature type="compositionally biased region" description="Basic and acidic residues" evidence="1">
    <location>
        <begin position="369"/>
        <end position="381"/>
    </location>
</feature>
<feature type="region of interest" description="Disordered" evidence="1">
    <location>
        <begin position="190"/>
        <end position="232"/>
    </location>
</feature>
<accession>A0A1C7N734</accession>
<dbReference type="EMBL" id="LUGH01000461">
    <property type="protein sequence ID" value="OBZ84867.1"/>
    <property type="molecule type" value="Genomic_DNA"/>
</dbReference>
<dbReference type="AlphaFoldDB" id="A0A1C7N734"/>
<sequence>MKLRKVKLQLSLLIPRQIRDSEVEKENLMLFQLHNYNKTVSIVLLTQELLDTHLPNFDLSEANPCFAARVNIQGAYDRDSYNFSRHPKLPLYAIRVDRLEVLAPSVPIPVQCLAIQQKLEERLALRSNHSESPATVDEIGYESSDSDSSEYYATIDNPNEPSSSAGSSSGIRPHPSTTSAARVLMTSGLVASSPPSLPEARLQDSRDSELSSLSSGDEAVTHVKTSSQHNSNVQTLADSLTIPQQANNESGSSSDRQYYPTNSPKGKRRSTKKGHSPNESVKKAASGATARSKVKPTQTSTTKTRKLRNQAPENKIPLYQEAESSVSTELVITTAAAITTPTTNDDDDVTVITAVAPTDPEDNPSTSRGRGEKIERKRSSSDTESIDNQQEEPRSIVGSNIRRSSRLVNKRIRYTR</sequence>
<organism evidence="2 3">
    <name type="scientific">Choanephora cucurbitarum</name>
    <dbReference type="NCBI Taxonomy" id="101091"/>
    <lineage>
        <taxon>Eukaryota</taxon>
        <taxon>Fungi</taxon>
        <taxon>Fungi incertae sedis</taxon>
        <taxon>Mucoromycota</taxon>
        <taxon>Mucoromycotina</taxon>
        <taxon>Mucoromycetes</taxon>
        <taxon>Mucorales</taxon>
        <taxon>Mucorineae</taxon>
        <taxon>Choanephoraceae</taxon>
        <taxon>Choanephoroideae</taxon>
        <taxon>Choanephora</taxon>
    </lineage>
</organism>
<name>A0A1C7N734_9FUNG</name>
<dbReference type="InParanoid" id="A0A1C7N734"/>
<dbReference type="Proteomes" id="UP000093000">
    <property type="component" value="Unassembled WGS sequence"/>
</dbReference>
<dbReference type="OrthoDB" id="10675984at2759"/>
<evidence type="ECO:0000313" key="3">
    <source>
        <dbReference type="Proteomes" id="UP000093000"/>
    </source>
</evidence>
<feature type="compositionally biased region" description="Basic residues" evidence="1">
    <location>
        <begin position="265"/>
        <end position="275"/>
    </location>
</feature>
<keyword evidence="3" id="KW-1185">Reference proteome</keyword>
<protein>
    <submittedName>
        <fullName evidence="2">Uncharacterized protein</fullName>
    </submittedName>
</protein>
<feature type="region of interest" description="Disordered" evidence="1">
    <location>
        <begin position="353"/>
        <end position="402"/>
    </location>
</feature>
<comment type="caution">
    <text evidence="2">The sequence shown here is derived from an EMBL/GenBank/DDBJ whole genome shotgun (WGS) entry which is preliminary data.</text>
</comment>
<gene>
    <name evidence="2" type="ORF">A0J61_07093</name>
</gene>
<evidence type="ECO:0000313" key="2">
    <source>
        <dbReference type="EMBL" id="OBZ84867.1"/>
    </source>
</evidence>
<evidence type="ECO:0000256" key="1">
    <source>
        <dbReference type="SAM" id="MobiDB-lite"/>
    </source>
</evidence>
<feature type="compositionally biased region" description="Polar residues" evidence="1">
    <location>
        <begin position="223"/>
        <end position="232"/>
    </location>
</feature>
<feature type="compositionally biased region" description="Polar residues" evidence="1">
    <location>
        <begin position="244"/>
        <end position="264"/>
    </location>
</feature>
<feature type="region of interest" description="Disordered" evidence="1">
    <location>
        <begin position="126"/>
        <end position="177"/>
    </location>
</feature>
<feature type="region of interest" description="Disordered" evidence="1">
    <location>
        <begin position="244"/>
        <end position="324"/>
    </location>
</feature>
<proteinExistence type="predicted"/>